<dbReference type="Proteomes" id="UP000280792">
    <property type="component" value="Unassembled WGS sequence"/>
</dbReference>
<gene>
    <name evidence="1" type="ORF">D0544_06590</name>
</gene>
<dbReference type="EMBL" id="QWEZ01000001">
    <property type="protein sequence ID" value="RRJ84762.1"/>
    <property type="molecule type" value="Genomic_DNA"/>
</dbReference>
<protein>
    <submittedName>
        <fullName evidence="1">Uncharacterized protein</fullName>
    </submittedName>
</protein>
<proteinExistence type="predicted"/>
<reference evidence="1 2" key="1">
    <citation type="submission" date="2018-08" db="EMBL/GenBank/DDBJ databases">
        <authorList>
            <person name="Khan S.A."/>
        </authorList>
    </citation>
    <scope>NUCLEOTIDE SEQUENCE [LARGE SCALE GENOMIC DNA]</scope>
    <source>
        <strain evidence="1 2">GTF-13</strain>
    </source>
</reference>
<dbReference type="AlphaFoldDB" id="A0A3P3VPQ8"/>
<keyword evidence="2" id="KW-1185">Reference proteome</keyword>
<sequence>MSGEPLGEGCFYWQRQLKSIIKKQPYLPDYKDNYVVARGRKLVIQGYVELVRACVLGSAARAEIFKHICDLSVQLVREAEPDVLAMTMTQLTAGEWERISLHRFNEHIQATYCRPDPRYPMIVGH</sequence>
<evidence type="ECO:0000313" key="2">
    <source>
        <dbReference type="Proteomes" id="UP000280792"/>
    </source>
</evidence>
<evidence type="ECO:0000313" key="1">
    <source>
        <dbReference type="EMBL" id="RRJ84762.1"/>
    </source>
</evidence>
<reference evidence="1 2" key="2">
    <citation type="submission" date="2018-12" db="EMBL/GenBank/DDBJ databases">
        <title>Simiduia agarivorans gen. nov., sp. nov., a marine, agarolytic bacterium isolated from shallow coastal water from Keelung, Taiwan.</title>
        <authorList>
            <person name="Shieh W.Y."/>
        </authorList>
    </citation>
    <scope>NUCLEOTIDE SEQUENCE [LARGE SCALE GENOMIC DNA]</scope>
    <source>
        <strain evidence="1 2">GTF-13</strain>
    </source>
</reference>
<dbReference type="RefSeq" id="WP_125015191.1">
    <property type="nucleotide sequence ID" value="NZ_QWEZ01000001.1"/>
</dbReference>
<comment type="caution">
    <text evidence="1">The sequence shown here is derived from an EMBL/GenBank/DDBJ whole genome shotgun (WGS) entry which is preliminary data.</text>
</comment>
<name>A0A3P3VPQ8_9GAMM</name>
<organism evidence="1 2">
    <name type="scientific">Aestuariirhabdus litorea</name>
    <dbReference type="NCBI Taxonomy" id="2528527"/>
    <lineage>
        <taxon>Bacteria</taxon>
        <taxon>Pseudomonadati</taxon>
        <taxon>Pseudomonadota</taxon>
        <taxon>Gammaproteobacteria</taxon>
        <taxon>Oceanospirillales</taxon>
        <taxon>Aestuariirhabdaceae</taxon>
        <taxon>Aestuariirhabdus</taxon>
    </lineage>
</organism>
<accession>A0A3P3VPQ8</accession>